<feature type="domain" description="RMI1 N-terminal" evidence="5">
    <location>
        <begin position="12"/>
        <end position="58"/>
    </location>
</feature>
<sequence length="634" mass="70600">MLDFREMAFTAFLERHILVKEDWLDDCVQHLQKHKVLNRKEDVAQIVEQWLYSDLADSTYPAICQLQLDVTRPRFVLQNPLVLQITKLLNIGMPAQAQLKGLTDQVVDDSGFEPLLDDKGEKILENAPKRCLLLDANDGAQQVSLLEYHSVPSLSLKVAPGSKVLLLPGITCRSGVFYLTQKHCQLVGGDSPNFASGLPIPALRRKLDLPSVKLPATAQPKDQDRSRNPVANQAAASSSSTSSETLFAEIRDHRRNSAPGPSAVKKSNPPSQILFDDDDFDMDDDCILDEKPNTSSSSFTNNLKFQPQPYANNPRILPADSTKSHYYITPTKNERILANETPPKPDVKRTQDRTNSTIELPDVSPLKQEIPDTPPPKNRISTTIAPPARDKIPEHVDAPPIKKPKPVAIVGAKVVKQEVIELDDEPVWQSPCTTLSNALARQELLDKETEATRYLKESPVKTNSFKVLKLPSSAEAGKTIEIPCRDEPTARKAYSELGIVPLTEALLQRRFIVGSTRKNIQAVVADISDPLRIVDGYWTQTVLLKDSSITDKGVACTVSNQVLVNLIGLTPTEATEIRHSEDKRKRIEGKERLDSAAESMERTDLVFEIEFFARDSVLPVIRDLQTMAQRLKIF</sequence>
<feature type="non-terminal residue" evidence="6">
    <location>
        <position position="634"/>
    </location>
</feature>
<dbReference type="Proteomes" id="UP001177023">
    <property type="component" value="Unassembled WGS sequence"/>
</dbReference>
<evidence type="ECO:0000313" key="7">
    <source>
        <dbReference type="Proteomes" id="UP001177023"/>
    </source>
</evidence>
<feature type="region of interest" description="Disordered" evidence="3">
    <location>
        <begin position="216"/>
        <end position="279"/>
    </location>
</feature>
<proteinExistence type="inferred from homology"/>
<dbReference type="GO" id="GO:0031422">
    <property type="term" value="C:RecQ family helicase-topoisomerase III complex"/>
    <property type="evidence" value="ECO:0007669"/>
    <property type="project" value="TreeGrafter"/>
</dbReference>
<dbReference type="PANTHER" id="PTHR14790">
    <property type="entry name" value="RECQ-MEDIATED GENOME INSTABILITY PROTEIN 1 RMI1"/>
    <property type="match status" value="1"/>
</dbReference>
<dbReference type="EMBL" id="CATQJA010002710">
    <property type="protein sequence ID" value="CAJ0587559.1"/>
    <property type="molecule type" value="Genomic_DNA"/>
</dbReference>
<evidence type="ECO:0000313" key="6">
    <source>
        <dbReference type="EMBL" id="CAJ0587559.1"/>
    </source>
</evidence>
<dbReference type="PANTHER" id="PTHR14790:SF15">
    <property type="entry name" value="RECQ-MEDIATED GENOME INSTABILITY PROTEIN 1"/>
    <property type="match status" value="1"/>
</dbReference>
<evidence type="ECO:0000256" key="1">
    <source>
        <dbReference type="ARBA" id="ARBA00006395"/>
    </source>
</evidence>
<dbReference type="Pfam" id="PF21000">
    <property type="entry name" value="RMI1_N_N"/>
    <property type="match status" value="1"/>
</dbReference>
<evidence type="ECO:0000259" key="4">
    <source>
        <dbReference type="Pfam" id="PF08585"/>
    </source>
</evidence>
<feature type="compositionally biased region" description="Low complexity" evidence="3">
    <location>
        <begin position="234"/>
        <end position="243"/>
    </location>
</feature>
<organism evidence="6 7">
    <name type="scientific">Mesorhabditis spiculigera</name>
    <dbReference type="NCBI Taxonomy" id="96644"/>
    <lineage>
        <taxon>Eukaryota</taxon>
        <taxon>Metazoa</taxon>
        <taxon>Ecdysozoa</taxon>
        <taxon>Nematoda</taxon>
        <taxon>Chromadorea</taxon>
        <taxon>Rhabditida</taxon>
        <taxon>Rhabditina</taxon>
        <taxon>Rhabditomorpha</taxon>
        <taxon>Rhabditoidea</taxon>
        <taxon>Rhabditidae</taxon>
        <taxon>Mesorhabditinae</taxon>
        <taxon>Mesorhabditis</taxon>
    </lineage>
</organism>
<comment type="caution">
    <text evidence="6">The sequence shown here is derived from an EMBL/GenBank/DDBJ whole genome shotgun (WGS) entry which is preliminary data.</text>
</comment>
<gene>
    <name evidence="6" type="ORF">MSPICULIGERA_LOCUS25518</name>
</gene>
<dbReference type="GO" id="GO:0000712">
    <property type="term" value="P:resolution of meiotic recombination intermediates"/>
    <property type="evidence" value="ECO:0007669"/>
    <property type="project" value="TreeGrafter"/>
</dbReference>
<feature type="domain" description="RecQ mediated genome instability protein 1 OB-fold" evidence="4">
    <location>
        <begin position="72"/>
        <end position="191"/>
    </location>
</feature>
<dbReference type="InterPro" id="IPR013894">
    <property type="entry name" value="RMI1_OB"/>
</dbReference>
<reference evidence="6" key="1">
    <citation type="submission" date="2023-06" db="EMBL/GenBank/DDBJ databases">
        <authorList>
            <person name="Delattre M."/>
        </authorList>
    </citation>
    <scope>NUCLEOTIDE SEQUENCE</scope>
    <source>
        <strain evidence="6">AF72</strain>
    </source>
</reference>
<evidence type="ECO:0000256" key="2">
    <source>
        <dbReference type="ARBA" id="ARBA00018987"/>
    </source>
</evidence>
<dbReference type="InterPro" id="IPR042470">
    <property type="entry name" value="RMI1_N_C_sf"/>
</dbReference>
<comment type="similarity">
    <text evidence="1">Belongs to the RMI1 family.</text>
</comment>
<protein>
    <recommendedName>
        <fullName evidence="2">RecQ-mediated genome instability protein 1</fullName>
    </recommendedName>
</protein>
<dbReference type="GO" id="GO:0016604">
    <property type="term" value="C:nuclear body"/>
    <property type="evidence" value="ECO:0007669"/>
    <property type="project" value="TreeGrafter"/>
</dbReference>
<keyword evidence="7" id="KW-1185">Reference proteome</keyword>
<dbReference type="SMART" id="SM01161">
    <property type="entry name" value="DUF1767"/>
    <property type="match status" value="1"/>
</dbReference>
<dbReference type="GO" id="GO:0000724">
    <property type="term" value="P:double-strand break repair via homologous recombination"/>
    <property type="evidence" value="ECO:0007669"/>
    <property type="project" value="TreeGrafter"/>
</dbReference>
<evidence type="ECO:0000259" key="5">
    <source>
        <dbReference type="Pfam" id="PF21000"/>
    </source>
</evidence>
<name>A0AA36GIZ2_9BILA</name>
<accession>A0AA36GIZ2</accession>
<dbReference type="Pfam" id="PF08585">
    <property type="entry name" value="RMI1_N_C"/>
    <property type="match status" value="1"/>
</dbReference>
<dbReference type="Gene3D" id="2.40.50.770">
    <property type="entry name" value="RecQ-mediated genome instability protein Rmi1, C-terminal domain"/>
    <property type="match status" value="1"/>
</dbReference>
<dbReference type="AlphaFoldDB" id="A0AA36GIZ2"/>
<evidence type="ECO:0000256" key="3">
    <source>
        <dbReference type="SAM" id="MobiDB-lite"/>
    </source>
</evidence>
<dbReference type="InterPro" id="IPR049363">
    <property type="entry name" value="RMI1_N"/>
</dbReference>
<feature type="region of interest" description="Disordered" evidence="3">
    <location>
        <begin position="365"/>
        <end position="384"/>
    </location>
</feature>